<keyword evidence="3 4" id="KW-0808">Transferase</keyword>
<dbReference type="Pfam" id="PF00348">
    <property type="entry name" value="polyprenyl_synt"/>
    <property type="match status" value="1"/>
</dbReference>
<dbReference type="InterPro" id="IPR008949">
    <property type="entry name" value="Isoprenoid_synthase_dom_sf"/>
</dbReference>
<protein>
    <submittedName>
        <fullName evidence="4">Farnesyl diphosphate synthase</fullName>
        <ecNumber evidence="4">2.5.1.10</ecNumber>
    </submittedName>
</protein>
<evidence type="ECO:0000256" key="1">
    <source>
        <dbReference type="ARBA" id="ARBA00022723"/>
    </source>
</evidence>
<dbReference type="RefSeq" id="WP_223938085.1">
    <property type="nucleotide sequence ID" value="NZ_JBHMEH010000085.1"/>
</dbReference>
<dbReference type="InterPro" id="IPR000092">
    <property type="entry name" value="Polyprenyl_synt"/>
</dbReference>
<accession>A0AAX2MH46</accession>
<dbReference type="GO" id="GO:0004337">
    <property type="term" value="F:(2E,6E)-farnesyl diphosphate synthase activity"/>
    <property type="evidence" value="ECO:0007669"/>
    <property type="project" value="UniProtKB-EC"/>
</dbReference>
<dbReference type="PROSITE" id="PS00444">
    <property type="entry name" value="POLYPRENYL_SYNTHASE_2"/>
    <property type="match status" value="1"/>
</dbReference>
<dbReference type="Gene3D" id="1.10.600.10">
    <property type="entry name" value="Farnesyl Diphosphate Synthase"/>
    <property type="match status" value="1"/>
</dbReference>
<dbReference type="GO" id="GO:0046872">
    <property type="term" value="F:metal ion binding"/>
    <property type="evidence" value="ECO:0007669"/>
    <property type="project" value="UniProtKB-KW"/>
</dbReference>
<dbReference type="PANTHER" id="PTHR12001">
    <property type="entry name" value="GERANYLGERANYL PYROPHOSPHATE SYNTHASE"/>
    <property type="match status" value="1"/>
</dbReference>
<dbReference type="PROSITE" id="PS00723">
    <property type="entry name" value="POLYPRENYL_SYNTHASE_1"/>
    <property type="match status" value="1"/>
</dbReference>
<evidence type="ECO:0000256" key="2">
    <source>
        <dbReference type="ARBA" id="ARBA00022842"/>
    </source>
</evidence>
<evidence type="ECO:0000313" key="5">
    <source>
        <dbReference type="Proteomes" id="UP000254029"/>
    </source>
</evidence>
<organism evidence="4 5">
    <name type="scientific">Chromobacterium violaceum</name>
    <dbReference type="NCBI Taxonomy" id="536"/>
    <lineage>
        <taxon>Bacteria</taxon>
        <taxon>Pseudomonadati</taxon>
        <taxon>Pseudomonadota</taxon>
        <taxon>Betaproteobacteria</taxon>
        <taxon>Neisseriales</taxon>
        <taxon>Chromobacteriaceae</taxon>
        <taxon>Chromobacterium</taxon>
    </lineage>
</organism>
<name>A0AAX2MH46_CHRVL</name>
<comment type="caution">
    <text evidence="4">The sequence shown here is derived from an EMBL/GenBank/DDBJ whole genome shotgun (WGS) entry which is preliminary data.</text>
</comment>
<evidence type="ECO:0000256" key="3">
    <source>
        <dbReference type="RuleBase" id="RU004466"/>
    </source>
</evidence>
<dbReference type="InterPro" id="IPR033749">
    <property type="entry name" value="Polyprenyl_synt_CS"/>
</dbReference>
<dbReference type="AlphaFoldDB" id="A0AAX2MH46"/>
<reference evidence="4 5" key="1">
    <citation type="submission" date="2018-06" db="EMBL/GenBank/DDBJ databases">
        <authorList>
            <consortium name="Pathogen Informatics"/>
            <person name="Doyle S."/>
        </authorList>
    </citation>
    <scope>NUCLEOTIDE SEQUENCE [LARGE SCALE GENOMIC DNA]</scope>
    <source>
        <strain evidence="4 5">NCTC8684</strain>
    </source>
</reference>
<dbReference type="EC" id="2.5.1.10" evidence="4"/>
<proteinExistence type="inferred from homology"/>
<evidence type="ECO:0000313" key="4">
    <source>
        <dbReference type="EMBL" id="SUY93526.1"/>
    </source>
</evidence>
<dbReference type="SUPFAM" id="SSF48576">
    <property type="entry name" value="Terpenoid synthases"/>
    <property type="match status" value="1"/>
</dbReference>
<dbReference type="SFLD" id="SFLDS00005">
    <property type="entry name" value="Isoprenoid_Synthase_Type_I"/>
    <property type="match status" value="1"/>
</dbReference>
<dbReference type="PANTHER" id="PTHR12001:SF44">
    <property type="entry name" value="GERANYLGERANYL PYROPHOSPHATE SYNTHASE"/>
    <property type="match status" value="1"/>
</dbReference>
<dbReference type="GO" id="GO:0008299">
    <property type="term" value="P:isoprenoid biosynthetic process"/>
    <property type="evidence" value="ECO:0007669"/>
    <property type="project" value="InterPro"/>
</dbReference>
<comment type="similarity">
    <text evidence="3">Belongs to the FPP/GGPP synthase family.</text>
</comment>
<keyword evidence="1" id="KW-0479">Metal-binding</keyword>
<gene>
    <name evidence="4" type="ORF">NCTC8684_04663</name>
</gene>
<dbReference type="Proteomes" id="UP000254029">
    <property type="component" value="Unassembled WGS sequence"/>
</dbReference>
<keyword evidence="2" id="KW-0460">Magnesium</keyword>
<dbReference type="EMBL" id="UIGR01000003">
    <property type="protein sequence ID" value="SUY93526.1"/>
    <property type="molecule type" value="Genomic_DNA"/>
</dbReference>
<sequence>MSGNAQYSDDFLADMAPALAQQYRRWYPWCRETVLATIDRLASRPYLETALGARLSEAMLQAVKDAWLDPYRSYHNRMGKMLRPFLVCSVMQAFERDPRRTPVVVAIAEIIHAASLVLDDVADDSPLRRGGPTAHRQVGVRVAGAAGSAWLNACFQLLAADDSGLEPEQAQRLADEIAWEHWVTGVGTTIDTTWPWMGRLDGTPAQYLQSVVHRSTSYTYRLPLKLGAIAAGASPQQTAQFAALGEELGIAFQIIDDILNVQPGDDKWGKALAEDITQGKINLQVLLALERLGSAERARLVEILQSRTADPQMLAEAVALMAGSGAFDAARDIAQGYIDSTQAIVAGMDFLNPVDRERFSAFVDYVIHRNR</sequence>